<name>M2ZW21_9PROT</name>
<sequence>MDAIQENESDSPDRQILFESAALAILTHVLESGTRIDLAVSEYLKQTSIGSDETHVRPDLIICVSDCLGLLHRAADGTPDDVRQVLDGATRAWRNADRTRRLSAQGGITRIQACIGNIRRAIGANS</sequence>
<dbReference type="AlphaFoldDB" id="M2ZW21"/>
<organism evidence="1 2">
    <name type="scientific">Paramagnetospirillum caucaseum</name>
    <dbReference type="NCBI Taxonomy" id="1244869"/>
    <lineage>
        <taxon>Bacteria</taxon>
        <taxon>Pseudomonadati</taxon>
        <taxon>Pseudomonadota</taxon>
        <taxon>Alphaproteobacteria</taxon>
        <taxon>Rhodospirillales</taxon>
        <taxon>Magnetospirillaceae</taxon>
        <taxon>Paramagnetospirillum</taxon>
    </lineage>
</organism>
<accession>M2ZW21</accession>
<reference evidence="1 2" key="1">
    <citation type="journal article" date="2014" name="Genome Announc.">
        <title>Draft Genome Sequence of Magnetospirillum sp. Strain SO-1, a Freshwater Magnetotactic Bacterium Isolated from the Ol'khovka River, Russia.</title>
        <authorList>
            <person name="Grouzdev D.S."/>
            <person name="Dziuba M.V."/>
            <person name="Sukhacheva M.S."/>
            <person name="Mardanov A.V."/>
            <person name="Beletskiy A.V."/>
            <person name="Kuznetsov B.B."/>
            <person name="Skryabin K.G."/>
        </authorList>
    </citation>
    <scope>NUCLEOTIDE SEQUENCE [LARGE SCALE GENOMIC DNA]</scope>
    <source>
        <strain evidence="1 2">SO-1</strain>
    </source>
</reference>
<evidence type="ECO:0000313" key="1">
    <source>
        <dbReference type="EMBL" id="EME71587.1"/>
    </source>
</evidence>
<comment type="caution">
    <text evidence="1">The sequence shown here is derived from an EMBL/GenBank/DDBJ whole genome shotgun (WGS) entry which is preliminary data.</text>
</comment>
<dbReference type="EMBL" id="AONQ01000004">
    <property type="protein sequence ID" value="EME71587.1"/>
    <property type="molecule type" value="Genomic_DNA"/>
</dbReference>
<gene>
    <name evidence="1" type="ORF">H261_02961</name>
</gene>
<protein>
    <submittedName>
        <fullName evidence="1">Uncharacterized protein</fullName>
    </submittedName>
</protein>
<proteinExistence type="predicted"/>
<evidence type="ECO:0000313" key="2">
    <source>
        <dbReference type="Proteomes" id="UP000011744"/>
    </source>
</evidence>
<keyword evidence="2" id="KW-1185">Reference proteome</keyword>
<dbReference type="PATRIC" id="fig|1244869.3.peg.591"/>
<dbReference type="Proteomes" id="UP000011744">
    <property type="component" value="Unassembled WGS sequence"/>
</dbReference>